<gene>
    <name evidence="7" type="ORF">Cfor_03128</name>
</gene>
<evidence type="ECO:0000256" key="5">
    <source>
        <dbReference type="SAM" id="Phobius"/>
    </source>
</evidence>
<dbReference type="GO" id="GO:0015179">
    <property type="term" value="F:L-amino acid transmembrane transporter activity"/>
    <property type="evidence" value="ECO:0007669"/>
    <property type="project" value="TreeGrafter"/>
</dbReference>
<name>A0A6L2PV68_COPFO</name>
<feature type="transmembrane region" description="Helical" evidence="5">
    <location>
        <begin position="88"/>
        <end position="106"/>
    </location>
</feature>
<evidence type="ECO:0000313" key="7">
    <source>
        <dbReference type="EMBL" id="GFG33707.1"/>
    </source>
</evidence>
<dbReference type="PANTHER" id="PTHR22950:SF494">
    <property type="entry name" value="GH04538P"/>
    <property type="match status" value="1"/>
</dbReference>
<feature type="non-terminal residue" evidence="7">
    <location>
        <position position="221"/>
    </location>
</feature>
<evidence type="ECO:0000313" key="8">
    <source>
        <dbReference type="Proteomes" id="UP000502823"/>
    </source>
</evidence>
<dbReference type="AlphaFoldDB" id="A0A6L2PV68"/>
<proteinExistence type="predicted"/>
<dbReference type="Pfam" id="PF01490">
    <property type="entry name" value="Aa_trans"/>
    <property type="match status" value="1"/>
</dbReference>
<dbReference type="GO" id="GO:0005774">
    <property type="term" value="C:vacuolar membrane"/>
    <property type="evidence" value="ECO:0007669"/>
    <property type="project" value="TreeGrafter"/>
</dbReference>
<evidence type="ECO:0000259" key="6">
    <source>
        <dbReference type="Pfam" id="PF01490"/>
    </source>
</evidence>
<dbReference type="EMBL" id="BLKM01000451">
    <property type="protein sequence ID" value="GFG33707.1"/>
    <property type="molecule type" value="Genomic_DNA"/>
</dbReference>
<keyword evidence="2 5" id="KW-0812">Transmembrane</keyword>
<feature type="transmembrane region" description="Helical" evidence="5">
    <location>
        <begin position="49"/>
        <end position="68"/>
    </location>
</feature>
<dbReference type="InterPro" id="IPR013057">
    <property type="entry name" value="AA_transpt_TM"/>
</dbReference>
<dbReference type="OrthoDB" id="1684102at2759"/>
<dbReference type="Proteomes" id="UP000502823">
    <property type="component" value="Unassembled WGS sequence"/>
</dbReference>
<evidence type="ECO:0000256" key="3">
    <source>
        <dbReference type="ARBA" id="ARBA00022989"/>
    </source>
</evidence>
<accession>A0A6L2PV68</accession>
<keyword evidence="8" id="KW-1185">Reference proteome</keyword>
<evidence type="ECO:0000256" key="4">
    <source>
        <dbReference type="ARBA" id="ARBA00023136"/>
    </source>
</evidence>
<comment type="caution">
    <text evidence="7">The sequence shown here is derived from an EMBL/GenBank/DDBJ whole genome shotgun (WGS) entry which is preliminary data.</text>
</comment>
<keyword evidence="4 5" id="KW-0472">Membrane</keyword>
<evidence type="ECO:0000256" key="1">
    <source>
        <dbReference type="ARBA" id="ARBA00004141"/>
    </source>
</evidence>
<keyword evidence="3 5" id="KW-1133">Transmembrane helix</keyword>
<comment type="subcellular location">
    <subcellularLocation>
        <location evidence="1">Membrane</location>
        <topology evidence="1">Multi-pass membrane protein</topology>
    </subcellularLocation>
</comment>
<protein>
    <recommendedName>
        <fullName evidence="6">Amino acid transporter transmembrane domain-containing protein</fullName>
    </recommendedName>
</protein>
<feature type="transmembrane region" description="Helical" evidence="5">
    <location>
        <begin position="118"/>
        <end position="136"/>
    </location>
</feature>
<dbReference type="PANTHER" id="PTHR22950">
    <property type="entry name" value="AMINO ACID TRANSPORTER"/>
    <property type="match status" value="1"/>
</dbReference>
<sequence length="221" mass="24822">MFSLICSNENLGLYIWSLNPMHLAAMLDFGLISSEYLCSAGGKFCNHSIFLFVLGIRFVFDVALPLLWNSECNSVGVGEYYLEYTDVLDIRVYISMLLVLLIPIGLISDLKYLVPLSALAKIFILSSFVITLYYIFRDILDASNKKYIANIEKLPLFFATVIFTMEGIGVVMPNHFICKVGIFNVAMFIVVVLYSAIGLLGYLRYEVIVKGSVTLNLLESE</sequence>
<organism evidence="7 8">
    <name type="scientific">Coptotermes formosanus</name>
    <name type="common">Formosan subterranean termite</name>
    <dbReference type="NCBI Taxonomy" id="36987"/>
    <lineage>
        <taxon>Eukaryota</taxon>
        <taxon>Metazoa</taxon>
        <taxon>Ecdysozoa</taxon>
        <taxon>Arthropoda</taxon>
        <taxon>Hexapoda</taxon>
        <taxon>Insecta</taxon>
        <taxon>Pterygota</taxon>
        <taxon>Neoptera</taxon>
        <taxon>Polyneoptera</taxon>
        <taxon>Dictyoptera</taxon>
        <taxon>Blattodea</taxon>
        <taxon>Blattoidea</taxon>
        <taxon>Termitoidae</taxon>
        <taxon>Rhinotermitidae</taxon>
        <taxon>Coptotermes</taxon>
    </lineage>
</organism>
<feature type="transmembrane region" description="Helical" evidence="5">
    <location>
        <begin position="20"/>
        <end position="37"/>
    </location>
</feature>
<reference evidence="8" key="1">
    <citation type="submission" date="2020-01" db="EMBL/GenBank/DDBJ databases">
        <title>Draft genome sequence of the Termite Coptotermes fromosanus.</title>
        <authorList>
            <person name="Itakura S."/>
            <person name="Yosikawa Y."/>
            <person name="Umezawa K."/>
        </authorList>
    </citation>
    <scope>NUCLEOTIDE SEQUENCE [LARGE SCALE GENOMIC DNA]</scope>
</reference>
<dbReference type="InParanoid" id="A0A6L2PV68"/>
<feature type="transmembrane region" description="Helical" evidence="5">
    <location>
        <begin position="180"/>
        <end position="203"/>
    </location>
</feature>
<evidence type="ECO:0000256" key="2">
    <source>
        <dbReference type="ARBA" id="ARBA00022692"/>
    </source>
</evidence>
<feature type="transmembrane region" description="Helical" evidence="5">
    <location>
        <begin position="156"/>
        <end position="173"/>
    </location>
</feature>
<feature type="domain" description="Amino acid transporter transmembrane" evidence="6">
    <location>
        <begin position="37"/>
        <end position="220"/>
    </location>
</feature>